<dbReference type="GO" id="GO:0005634">
    <property type="term" value="C:nucleus"/>
    <property type="evidence" value="ECO:0007669"/>
    <property type="project" value="TreeGrafter"/>
</dbReference>
<dbReference type="OMA" id="MNTEHNK"/>
<dbReference type="Proteomes" id="UP000037069">
    <property type="component" value="Unassembled WGS sequence"/>
</dbReference>
<dbReference type="GO" id="GO:0008285">
    <property type="term" value="P:negative regulation of cell population proliferation"/>
    <property type="evidence" value="ECO:0007669"/>
    <property type="project" value="TreeGrafter"/>
</dbReference>
<name>A0A0L0C6D1_LUCCU</name>
<dbReference type="STRING" id="7375.A0A0L0C6D1"/>
<proteinExistence type="predicted"/>
<dbReference type="Pfam" id="PF10195">
    <property type="entry name" value="Phospho_p8"/>
    <property type="match status" value="1"/>
</dbReference>
<evidence type="ECO:0000313" key="1">
    <source>
        <dbReference type="EMBL" id="KNC27811.1"/>
    </source>
</evidence>
<dbReference type="GO" id="GO:0006357">
    <property type="term" value="P:regulation of transcription by RNA polymerase II"/>
    <property type="evidence" value="ECO:0007669"/>
    <property type="project" value="TreeGrafter"/>
</dbReference>
<dbReference type="AlphaFoldDB" id="A0A0L0C6D1"/>
<reference evidence="1 2" key="1">
    <citation type="journal article" date="2015" name="Nat. Commun.">
        <title>Lucilia cuprina genome unlocks parasitic fly biology to underpin future interventions.</title>
        <authorList>
            <person name="Anstead C.A."/>
            <person name="Korhonen P.K."/>
            <person name="Young N.D."/>
            <person name="Hall R.S."/>
            <person name="Jex A.R."/>
            <person name="Murali S.C."/>
            <person name="Hughes D.S."/>
            <person name="Lee S.F."/>
            <person name="Perry T."/>
            <person name="Stroehlein A.J."/>
            <person name="Ansell B.R."/>
            <person name="Breugelmans B."/>
            <person name="Hofmann A."/>
            <person name="Qu J."/>
            <person name="Dugan S."/>
            <person name="Lee S.L."/>
            <person name="Chao H."/>
            <person name="Dinh H."/>
            <person name="Han Y."/>
            <person name="Doddapaneni H.V."/>
            <person name="Worley K.C."/>
            <person name="Muzny D.M."/>
            <person name="Ioannidis P."/>
            <person name="Waterhouse R.M."/>
            <person name="Zdobnov E.M."/>
            <person name="James P.J."/>
            <person name="Bagnall N.H."/>
            <person name="Kotze A.C."/>
            <person name="Gibbs R.A."/>
            <person name="Richards S."/>
            <person name="Batterham P."/>
            <person name="Gasser R.B."/>
        </authorList>
    </citation>
    <scope>NUCLEOTIDE SEQUENCE [LARGE SCALE GENOMIC DNA]</scope>
    <source>
        <strain evidence="1 2">LS</strain>
        <tissue evidence="1">Full body</tissue>
    </source>
</reference>
<dbReference type="InterPro" id="IPR018792">
    <property type="entry name" value="NUPR1-like"/>
</dbReference>
<protein>
    <recommendedName>
        <fullName evidence="3">Nuclear protein 1</fullName>
    </recommendedName>
</protein>
<dbReference type="OrthoDB" id="10030453at2759"/>
<gene>
    <name evidence="1" type="ORF">FF38_12511</name>
</gene>
<evidence type="ECO:0008006" key="3">
    <source>
        <dbReference type="Google" id="ProtNLM"/>
    </source>
</evidence>
<dbReference type="GO" id="GO:0045786">
    <property type="term" value="P:negative regulation of cell cycle"/>
    <property type="evidence" value="ECO:0007669"/>
    <property type="project" value="TreeGrafter"/>
</dbReference>
<dbReference type="PANTHER" id="PTHR17149:SF4">
    <property type="entry name" value="RH17958P"/>
    <property type="match status" value="1"/>
</dbReference>
<dbReference type="EMBL" id="JRES01000841">
    <property type="protein sequence ID" value="KNC27811.1"/>
    <property type="molecule type" value="Genomic_DNA"/>
</dbReference>
<evidence type="ECO:0000313" key="2">
    <source>
        <dbReference type="Proteomes" id="UP000037069"/>
    </source>
</evidence>
<organism evidence="1 2">
    <name type="scientific">Lucilia cuprina</name>
    <name type="common">Green bottle fly</name>
    <name type="synonym">Australian sheep blowfly</name>
    <dbReference type="NCBI Taxonomy" id="7375"/>
    <lineage>
        <taxon>Eukaryota</taxon>
        <taxon>Metazoa</taxon>
        <taxon>Ecdysozoa</taxon>
        <taxon>Arthropoda</taxon>
        <taxon>Hexapoda</taxon>
        <taxon>Insecta</taxon>
        <taxon>Pterygota</taxon>
        <taxon>Neoptera</taxon>
        <taxon>Endopterygota</taxon>
        <taxon>Diptera</taxon>
        <taxon>Brachycera</taxon>
        <taxon>Muscomorpha</taxon>
        <taxon>Oestroidea</taxon>
        <taxon>Calliphoridae</taxon>
        <taxon>Luciliinae</taxon>
        <taxon>Lucilia</taxon>
    </lineage>
</organism>
<keyword evidence="2" id="KW-1185">Reference proteome</keyword>
<accession>A0A0L0C6D1</accession>
<dbReference type="PANTHER" id="PTHR17149">
    <property type="entry name" value="NUCLEAR PROTEIN 1 AND 2"/>
    <property type="match status" value="1"/>
</dbReference>
<sequence length="70" mass="8245">MSEAYFDAYDHYNYDQDKYVFSAHSGKYRSKKEVNEHSNHFDPSGHSRKLLTKFMNTNNNRKLACAGHKN</sequence>
<comment type="caution">
    <text evidence="1">The sequence shown here is derived from an EMBL/GenBank/DDBJ whole genome shotgun (WGS) entry which is preliminary data.</text>
</comment>